<feature type="active site" evidence="13">
    <location>
        <position position="137"/>
    </location>
</feature>
<accession>A0A220MNM6</accession>
<name>A0A220MNM6_9BACL</name>
<dbReference type="AlphaFoldDB" id="A0A220MNM6"/>
<comment type="similarity">
    <text evidence="3 15">Belongs to the peptidase S11 family.</text>
</comment>
<dbReference type="EMBL" id="CP018145">
    <property type="protein sequence ID" value="ASJ56572.1"/>
    <property type="molecule type" value="Genomic_DNA"/>
</dbReference>
<dbReference type="GO" id="GO:0008360">
    <property type="term" value="P:regulation of cell shape"/>
    <property type="evidence" value="ECO:0007669"/>
    <property type="project" value="UniProtKB-KW"/>
</dbReference>
<evidence type="ECO:0000256" key="15">
    <source>
        <dbReference type="RuleBase" id="RU004016"/>
    </source>
</evidence>
<evidence type="ECO:0000256" key="1">
    <source>
        <dbReference type="ARBA" id="ARBA00003217"/>
    </source>
</evidence>
<dbReference type="SUPFAM" id="SSF56601">
    <property type="entry name" value="beta-lactamase/transpeptidase-like"/>
    <property type="match status" value="1"/>
</dbReference>
<evidence type="ECO:0000256" key="14">
    <source>
        <dbReference type="PIRSR" id="PIRSR618044-2"/>
    </source>
</evidence>
<evidence type="ECO:0000256" key="2">
    <source>
        <dbReference type="ARBA" id="ARBA00004752"/>
    </source>
</evidence>
<evidence type="ECO:0000259" key="17">
    <source>
        <dbReference type="SMART" id="SM00936"/>
    </source>
</evidence>
<dbReference type="GO" id="GO:0071555">
    <property type="term" value="P:cell wall organization"/>
    <property type="evidence" value="ECO:0007669"/>
    <property type="project" value="UniProtKB-KW"/>
</dbReference>
<dbReference type="Pfam" id="PF07943">
    <property type="entry name" value="PBP5_C"/>
    <property type="match status" value="1"/>
</dbReference>
<dbReference type="PRINTS" id="PR00725">
    <property type="entry name" value="DADACBPTASE1"/>
</dbReference>
<evidence type="ECO:0000313" key="19">
    <source>
        <dbReference type="Proteomes" id="UP000197781"/>
    </source>
</evidence>
<evidence type="ECO:0000256" key="7">
    <source>
        <dbReference type="ARBA" id="ARBA00022729"/>
    </source>
</evidence>
<dbReference type="PANTHER" id="PTHR21581">
    <property type="entry name" value="D-ALANYL-D-ALANINE CARBOXYPEPTIDASE"/>
    <property type="match status" value="1"/>
</dbReference>
<dbReference type="InterPro" id="IPR001967">
    <property type="entry name" value="Peptidase_S11_N"/>
</dbReference>
<proteinExistence type="inferred from homology"/>
<dbReference type="GO" id="GO:0009002">
    <property type="term" value="F:serine-type D-Ala-D-Ala carboxypeptidase activity"/>
    <property type="evidence" value="ECO:0007669"/>
    <property type="project" value="UniProtKB-EC"/>
</dbReference>
<evidence type="ECO:0000256" key="10">
    <source>
        <dbReference type="ARBA" id="ARBA00022984"/>
    </source>
</evidence>
<organism evidence="18 19">
    <name type="scientific">Brevibacillus formosus</name>
    <dbReference type="NCBI Taxonomy" id="54913"/>
    <lineage>
        <taxon>Bacteria</taxon>
        <taxon>Bacillati</taxon>
        <taxon>Bacillota</taxon>
        <taxon>Bacilli</taxon>
        <taxon>Bacillales</taxon>
        <taxon>Paenibacillaceae</taxon>
        <taxon>Brevibacillus</taxon>
    </lineage>
</organism>
<keyword evidence="6" id="KW-0645">Protease</keyword>
<feature type="active site" description="Acyl-ester intermediate" evidence="13">
    <location>
        <position position="73"/>
    </location>
</feature>
<keyword evidence="5 18" id="KW-0121">Carboxypeptidase</keyword>
<comment type="catalytic activity">
    <reaction evidence="12">
        <text>Preferential cleavage: (Ac)2-L-Lys-D-Ala-|-D-Ala. Also transpeptidation of peptidyl-alanyl moieties that are N-acyl substituents of D-alanine.</text>
        <dbReference type="EC" id="3.4.16.4"/>
    </reaction>
</comment>
<keyword evidence="11" id="KW-0961">Cell wall biogenesis/degradation</keyword>
<comment type="pathway">
    <text evidence="2">Cell wall biogenesis; peptidoglycan biosynthesis.</text>
</comment>
<dbReference type="GO" id="GO:0009252">
    <property type="term" value="P:peptidoglycan biosynthetic process"/>
    <property type="evidence" value="ECO:0007669"/>
    <property type="project" value="UniProtKB-UniPathway"/>
</dbReference>
<evidence type="ECO:0000256" key="11">
    <source>
        <dbReference type="ARBA" id="ARBA00023316"/>
    </source>
</evidence>
<reference evidence="18 19" key="1">
    <citation type="submission" date="2016-11" db="EMBL/GenBank/DDBJ databases">
        <authorList>
            <person name="Jaros S."/>
            <person name="Januszkiewicz K."/>
            <person name="Wedrychowicz H."/>
        </authorList>
    </citation>
    <scope>NUCLEOTIDE SEQUENCE [LARGE SCALE GENOMIC DNA]</scope>
    <source>
        <strain evidence="18 19">NF2</strain>
    </source>
</reference>
<dbReference type="EC" id="3.4.16.4" evidence="4"/>
<protein>
    <recommendedName>
        <fullName evidence="4">serine-type D-Ala-D-Ala carboxypeptidase</fullName>
        <ecNumber evidence="4">3.4.16.4</ecNumber>
    </recommendedName>
</protein>
<evidence type="ECO:0000256" key="8">
    <source>
        <dbReference type="ARBA" id="ARBA00022801"/>
    </source>
</evidence>
<gene>
    <name evidence="18" type="ORF">BP422_25365</name>
</gene>
<evidence type="ECO:0000256" key="12">
    <source>
        <dbReference type="ARBA" id="ARBA00034000"/>
    </source>
</evidence>
<dbReference type="InterPro" id="IPR012907">
    <property type="entry name" value="Peptidase_S11_C"/>
</dbReference>
<evidence type="ECO:0000256" key="9">
    <source>
        <dbReference type="ARBA" id="ARBA00022960"/>
    </source>
</evidence>
<feature type="chain" id="PRO_5038785565" description="serine-type D-Ala-D-Ala carboxypeptidase" evidence="16">
    <location>
        <begin position="26"/>
        <end position="438"/>
    </location>
</feature>
<sequence length="438" mass="47826">MKRKTWTKRLTGLFLSVAVFATAMAGMVSKVEAAPVASQANLQLEAKSAILVEASTGKVLYSKDPDVALPPASMSKMMTEYLVHDAIKQKKMKWDDVVPVSDYAFYIAKISDSSGVYLNLGESFTVKQLYEAMAIVSANDATVLLAEKIAGSEPAFVELMNKKAAELGMKNTSFVTSTGLPANELGPYSVQTNQTENLMSARDAAILARALIHDYPDALETSKKPIFTFRTGTPNEWSKKNYNWMLPSLISSYPGVDGLKTGHTNAAGYCFTGTAVRDNMRLISVVMNASTETKRFAETRKLFDYGFGNFKLTKQMDKNVPVKGFETTPVKNGVEVTVPVVTGSEVNMITKTGTEAKYTPMVTFQELTAPIQQGQVVGKIVLKEEGMKETDYLQPEDAAKAGVDIVAGQAVEEASWIRLFFRSIIEFFSNLFSSGTGN</sequence>
<feature type="signal peptide" evidence="16">
    <location>
        <begin position="1"/>
        <end position="25"/>
    </location>
</feature>
<evidence type="ECO:0000256" key="16">
    <source>
        <dbReference type="SAM" id="SignalP"/>
    </source>
</evidence>
<dbReference type="RefSeq" id="WP_088910131.1">
    <property type="nucleotide sequence ID" value="NZ_CP018145.1"/>
</dbReference>
<dbReference type="InterPro" id="IPR037167">
    <property type="entry name" value="Peptidase_S11_C_sf"/>
</dbReference>
<dbReference type="InterPro" id="IPR018044">
    <property type="entry name" value="Peptidase_S11"/>
</dbReference>
<keyword evidence="7 16" id="KW-0732">Signal</keyword>
<comment type="function">
    <text evidence="1">Removes C-terminal D-alanyl residues from sugar-peptide cell wall precursors.</text>
</comment>
<evidence type="ECO:0000256" key="4">
    <source>
        <dbReference type="ARBA" id="ARBA00012448"/>
    </source>
</evidence>
<dbReference type="Gene3D" id="2.60.410.10">
    <property type="entry name" value="D-Ala-D-Ala carboxypeptidase, C-terminal domain"/>
    <property type="match status" value="1"/>
</dbReference>
<dbReference type="GO" id="GO:0006508">
    <property type="term" value="P:proteolysis"/>
    <property type="evidence" value="ECO:0007669"/>
    <property type="project" value="UniProtKB-KW"/>
</dbReference>
<dbReference type="UniPathway" id="UPA00219"/>
<evidence type="ECO:0000256" key="5">
    <source>
        <dbReference type="ARBA" id="ARBA00022645"/>
    </source>
</evidence>
<dbReference type="Gene3D" id="3.40.710.10">
    <property type="entry name" value="DD-peptidase/beta-lactamase superfamily"/>
    <property type="match status" value="1"/>
</dbReference>
<dbReference type="Pfam" id="PF00768">
    <property type="entry name" value="Peptidase_S11"/>
    <property type="match status" value="1"/>
</dbReference>
<evidence type="ECO:0000256" key="3">
    <source>
        <dbReference type="ARBA" id="ARBA00007164"/>
    </source>
</evidence>
<feature type="binding site" evidence="14">
    <location>
        <position position="260"/>
    </location>
    <ligand>
        <name>substrate</name>
    </ligand>
</feature>
<evidence type="ECO:0000256" key="13">
    <source>
        <dbReference type="PIRSR" id="PIRSR618044-1"/>
    </source>
</evidence>
<dbReference type="InterPro" id="IPR015956">
    <property type="entry name" value="Peniciliin-bd_prot_C_sf"/>
</dbReference>
<dbReference type="Proteomes" id="UP000197781">
    <property type="component" value="Chromosome"/>
</dbReference>
<feature type="domain" description="Peptidase S11 D-Ala-D-Ala carboxypeptidase A C-terminal" evidence="17">
    <location>
        <begin position="310"/>
        <end position="413"/>
    </location>
</feature>
<keyword evidence="9" id="KW-0133">Cell shape</keyword>
<dbReference type="SUPFAM" id="SSF69189">
    <property type="entry name" value="Penicillin-binding protein associated domain"/>
    <property type="match status" value="1"/>
</dbReference>
<feature type="active site" description="Proton acceptor" evidence="13">
    <location>
        <position position="76"/>
    </location>
</feature>
<dbReference type="InterPro" id="IPR012338">
    <property type="entry name" value="Beta-lactam/transpept-like"/>
</dbReference>
<evidence type="ECO:0000256" key="6">
    <source>
        <dbReference type="ARBA" id="ARBA00022670"/>
    </source>
</evidence>
<dbReference type="PANTHER" id="PTHR21581:SF11">
    <property type="entry name" value="D-ALANYL-D-ALANINE CARBOXYPEPTIDASE DACA"/>
    <property type="match status" value="1"/>
</dbReference>
<dbReference type="KEGG" id="bfm:BP422_25365"/>
<keyword evidence="10" id="KW-0573">Peptidoglycan synthesis</keyword>
<keyword evidence="8" id="KW-0378">Hydrolase</keyword>
<dbReference type="SMART" id="SM00936">
    <property type="entry name" value="PBP5_C"/>
    <property type="match status" value="1"/>
</dbReference>
<evidence type="ECO:0000313" key="18">
    <source>
        <dbReference type="EMBL" id="ASJ56572.1"/>
    </source>
</evidence>